<dbReference type="Gene3D" id="1.10.40.90">
    <property type="match status" value="1"/>
</dbReference>
<feature type="domain" description="RNA polymerase N-terminal" evidence="10">
    <location>
        <begin position="238"/>
        <end position="517"/>
    </location>
</feature>
<dbReference type="InterPro" id="IPR042102">
    <property type="entry name" value="RNA_pol_Rpb1_3_sf"/>
</dbReference>
<dbReference type="RefSeq" id="WP_135312068.1">
    <property type="nucleotide sequence ID" value="NZ_CP038439.1"/>
</dbReference>
<evidence type="ECO:0000256" key="4">
    <source>
        <dbReference type="ARBA" id="ARBA00022723"/>
    </source>
</evidence>
<evidence type="ECO:0000259" key="10">
    <source>
        <dbReference type="SMART" id="SM00663"/>
    </source>
</evidence>
<evidence type="ECO:0000256" key="5">
    <source>
        <dbReference type="ARBA" id="ARBA00023163"/>
    </source>
</evidence>
<feature type="compositionally biased region" description="Polar residues" evidence="9">
    <location>
        <begin position="1395"/>
        <end position="1407"/>
    </location>
</feature>
<keyword evidence="1 7" id="KW-0240">DNA-directed RNA polymerase</keyword>
<proteinExistence type="inferred from homology"/>
<gene>
    <name evidence="7 11" type="primary">rpoC</name>
    <name evidence="11" type="ORF">E4191_02850</name>
</gene>
<keyword evidence="3 7" id="KW-0548">Nucleotidyltransferase</keyword>
<dbReference type="InterPro" id="IPR007080">
    <property type="entry name" value="RNA_pol_Rpb1_1"/>
</dbReference>
<dbReference type="SUPFAM" id="SSF64484">
    <property type="entry name" value="beta and beta-prime subunits of DNA dependent RNA-polymerase"/>
    <property type="match status" value="1"/>
</dbReference>
<dbReference type="GO" id="GO:0003677">
    <property type="term" value="F:DNA binding"/>
    <property type="evidence" value="ECO:0007669"/>
    <property type="project" value="UniProtKB-UniRule"/>
</dbReference>
<accession>A0A4P7HJM4</accession>
<dbReference type="GO" id="GO:0003899">
    <property type="term" value="F:DNA-directed RNA polymerase activity"/>
    <property type="evidence" value="ECO:0007669"/>
    <property type="project" value="UniProtKB-UniRule"/>
</dbReference>
<dbReference type="EMBL" id="CP038439">
    <property type="protein sequence ID" value="QBX33773.1"/>
    <property type="molecule type" value="Genomic_DNA"/>
</dbReference>
<comment type="function">
    <text evidence="7 8">DNA-dependent RNA polymerase catalyzes the transcription of DNA into RNA using the four ribonucleoside triphosphates as substrates.</text>
</comment>
<feature type="binding site" evidence="7">
    <location>
        <position position="72"/>
    </location>
    <ligand>
        <name>Zn(2+)</name>
        <dbReference type="ChEBI" id="CHEBI:29105"/>
        <label>1</label>
    </ligand>
</feature>
<dbReference type="InterPro" id="IPR007066">
    <property type="entry name" value="RNA_pol_Rpb1_3"/>
</dbReference>
<dbReference type="SMART" id="SM00663">
    <property type="entry name" value="RPOLA_N"/>
    <property type="match status" value="1"/>
</dbReference>
<dbReference type="Pfam" id="PF04998">
    <property type="entry name" value="RNA_pol_Rpb1_5"/>
    <property type="match status" value="1"/>
</dbReference>
<dbReference type="InterPro" id="IPR000722">
    <property type="entry name" value="RNA_pol_asu"/>
</dbReference>
<dbReference type="EC" id="2.7.7.6" evidence="7"/>
<comment type="subunit">
    <text evidence="7">The RNAP catalytic core consists of 2 alpha, 1 beta, 1 beta' and 1 omega subunit. When a sigma factor is associated with the core the holoenzyme is formed, which can initiate transcription.</text>
</comment>
<dbReference type="GO" id="GO:0006351">
    <property type="term" value="P:DNA-templated transcription"/>
    <property type="evidence" value="ECO:0007669"/>
    <property type="project" value="UniProtKB-UniRule"/>
</dbReference>
<evidence type="ECO:0000256" key="8">
    <source>
        <dbReference type="RuleBase" id="RU004279"/>
    </source>
</evidence>
<dbReference type="InterPro" id="IPR012754">
    <property type="entry name" value="DNA-dir_RpoC_beta_prime_bact"/>
</dbReference>
<feature type="binding site" evidence="7">
    <location>
        <position position="892"/>
    </location>
    <ligand>
        <name>Zn(2+)</name>
        <dbReference type="ChEBI" id="CHEBI:29105"/>
        <label>2</label>
    </ligand>
</feature>
<feature type="binding site" evidence="7">
    <location>
        <position position="465"/>
    </location>
    <ligand>
        <name>Mg(2+)</name>
        <dbReference type="ChEBI" id="CHEBI:18420"/>
    </ligand>
</feature>
<dbReference type="Gene3D" id="1.10.274.100">
    <property type="entry name" value="RNA polymerase Rpb1, domain 3"/>
    <property type="match status" value="2"/>
</dbReference>
<evidence type="ECO:0000256" key="7">
    <source>
        <dbReference type="HAMAP-Rule" id="MF_01322"/>
    </source>
</evidence>
<comment type="cofactor">
    <cofactor evidence="7">
        <name>Mg(2+)</name>
        <dbReference type="ChEBI" id="CHEBI:18420"/>
    </cofactor>
    <text evidence="7">Binds 1 Mg(2+) ion per subunit.</text>
</comment>
<comment type="cofactor">
    <cofactor evidence="7">
        <name>Zn(2+)</name>
        <dbReference type="ChEBI" id="CHEBI:29105"/>
    </cofactor>
    <text evidence="7">Binds 2 Zn(2+) ions per subunit.</text>
</comment>
<evidence type="ECO:0000313" key="12">
    <source>
        <dbReference type="Proteomes" id="UP000296374"/>
    </source>
</evidence>
<dbReference type="Pfam" id="PF05000">
    <property type="entry name" value="RNA_pol_Rpb1_4"/>
    <property type="match status" value="1"/>
</dbReference>
<evidence type="ECO:0000256" key="3">
    <source>
        <dbReference type="ARBA" id="ARBA00022695"/>
    </source>
</evidence>
<feature type="binding site" evidence="7">
    <location>
        <position position="463"/>
    </location>
    <ligand>
        <name>Mg(2+)</name>
        <dbReference type="ChEBI" id="CHEBI:18420"/>
    </ligand>
</feature>
<evidence type="ECO:0000256" key="2">
    <source>
        <dbReference type="ARBA" id="ARBA00022679"/>
    </source>
</evidence>
<dbReference type="Gene3D" id="4.10.860.120">
    <property type="entry name" value="RNA polymerase II, clamp domain"/>
    <property type="match status" value="1"/>
</dbReference>
<organism evidence="11 12">
    <name type="scientific">Paracoccus liaowanqingii</name>
    <dbReference type="NCBI Taxonomy" id="2560053"/>
    <lineage>
        <taxon>Bacteria</taxon>
        <taxon>Pseudomonadati</taxon>
        <taxon>Pseudomonadota</taxon>
        <taxon>Alphaproteobacteria</taxon>
        <taxon>Rhodobacterales</taxon>
        <taxon>Paracoccaceae</taxon>
        <taxon>Paracoccus</taxon>
    </lineage>
</organism>
<evidence type="ECO:0000313" key="11">
    <source>
        <dbReference type="EMBL" id="QBX33773.1"/>
    </source>
</evidence>
<evidence type="ECO:0000256" key="6">
    <source>
        <dbReference type="ARBA" id="ARBA00048552"/>
    </source>
</evidence>
<comment type="catalytic activity">
    <reaction evidence="6 7 8">
        <text>RNA(n) + a ribonucleoside 5'-triphosphate = RNA(n+1) + diphosphate</text>
        <dbReference type="Rhea" id="RHEA:21248"/>
        <dbReference type="Rhea" id="RHEA-COMP:14527"/>
        <dbReference type="Rhea" id="RHEA-COMP:17342"/>
        <dbReference type="ChEBI" id="CHEBI:33019"/>
        <dbReference type="ChEBI" id="CHEBI:61557"/>
        <dbReference type="ChEBI" id="CHEBI:140395"/>
        <dbReference type="EC" id="2.7.7.6"/>
    </reaction>
</comment>
<dbReference type="CDD" id="cd02655">
    <property type="entry name" value="RNAP_beta'_C"/>
    <property type="match status" value="1"/>
</dbReference>
<keyword evidence="7" id="KW-0460">Magnesium</keyword>
<dbReference type="KEGG" id="plia:E4191_02850"/>
<dbReference type="Pfam" id="PF04983">
    <property type="entry name" value="RNA_pol_Rpb1_3"/>
    <property type="match status" value="1"/>
</dbReference>
<dbReference type="InterPro" id="IPR038120">
    <property type="entry name" value="Rpb1_funnel_sf"/>
</dbReference>
<dbReference type="InterPro" id="IPR007081">
    <property type="entry name" value="RNA_pol_Rpb1_5"/>
</dbReference>
<dbReference type="InterPro" id="IPR006592">
    <property type="entry name" value="RNA_pol_N"/>
</dbReference>
<dbReference type="Gene3D" id="1.10.150.390">
    <property type="match status" value="1"/>
</dbReference>
<dbReference type="InterPro" id="IPR007083">
    <property type="entry name" value="RNA_pol_Rpb1_4"/>
</dbReference>
<feature type="binding site" evidence="7">
    <location>
        <position position="90"/>
    </location>
    <ligand>
        <name>Zn(2+)</name>
        <dbReference type="ChEBI" id="CHEBI:29105"/>
        <label>1</label>
    </ligand>
</feature>
<keyword evidence="5 7" id="KW-0804">Transcription</keyword>
<dbReference type="GO" id="GO:0008270">
    <property type="term" value="F:zinc ion binding"/>
    <property type="evidence" value="ECO:0007669"/>
    <property type="project" value="UniProtKB-UniRule"/>
</dbReference>
<dbReference type="Gene3D" id="2.40.40.20">
    <property type="match status" value="1"/>
</dbReference>
<keyword evidence="7" id="KW-0862">Zinc</keyword>
<protein>
    <recommendedName>
        <fullName evidence="7">DNA-directed RNA polymerase subunit beta'</fullName>
        <shortName evidence="7">RNAP subunit beta'</shortName>
        <ecNumber evidence="7">2.7.7.6</ecNumber>
    </recommendedName>
    <alternativeName>
        <fullName evidence="7">RNA polymerase subunit beta'</fullName>
    </alternativeName>
    <alternativeName>
        <fullName evidence="7">Transcriptase subunit beta'</fullName>
    </alternativeName>
</protein>
<dbReference type="PANTHER" id="PTHR19376">
    <property type="entry name" value="DNA-DIRECTED RNA POLYMERASE"/>
    <property type="match status" value="1"/>
</dbReference>
<feature type="binding site" evidence="7">
    <location>
        <position position="74"/>
    </location>
    <ligand>
        <name>Zn(2+)</name>
        <dbReference type="ChEBI" id="CHEBI:29105"/>
        <label>1</label>
    </ligand>
</feature>
<reference evidence="12" key="1">
    <citation type="submission" date="2019-03" db="EMBL/GenBank/DDBJ databases">
        <authorList>
            <person name="Li J."/>
        </authorList>
    </citation>
    <scope>NUCLEOTIDE SEQUENCE [LARGE SCALE GENOMIC DNA]</scope>
    <source>
        <strain evidence="12">2251</strain>
    </source>
</reference>
<feature type="binding site" evidence="7">
    <location>
        <position position="895"/>
    </location>
    <ligand>
        <name>Zn(2+)</name>
        <dbReference type="ChEBI" id="CHEBI:29105"/>
        <label>2</label>
    </ligand>
</feature>
<dbReference type="Pfam" id="PF00623">
    <property type="entry name" value="RNA_pol_Rpb1_2"/>
    <property type="match status" value="1"/>
</dbReference>
<dbReference type="GO" id="GO:0000287">
    <property type="term" value="F:magnesium ion binding"/>
    <property type="evidence" value="ECO:0007669"/>
    <property type="project" value="UniProtKB-UniRule"/>
</dbReference>
<name>A0A4P7HJM4_9RHOB</name>
<feature type="region of interest" description="Disordered" evidence="9">
    <location>
        <begin position="1384"/>
        <end position="1418"/>
    </location>
</feature>
<feature type="binding site" evidence="7">
    <location>
        <position position="885"/>
    </location>
    <ligand>
        <name>Zn(2+)</name>
        <dbReference type="ChEBI" id="CHEBI:29105"/>
        <label>2</label>
    </ligand>
</feature>
<sequence>MNQELATNHLNPLATPRQFSEIKISLASPEEILAWSFGEVKKPETINYRTFKPERDGLFCARIFGPIKDYECLCGKYKRMKYRGLVCEKCGVEVTLQKVRRERMGHIELAAPVAHIWFLKSLPSRIGLMLDMTLRDLERILYFENYVVIEPGLTDLTYGQLLSEEEFLDAQDNYGADAFQADIGAEAIRAMLANIDLAGTADQLREDLKAATGELKPKKIIKRLKIVESFLESGNRPEWMVLTVIPVIPPELRPLVPLDGGRFATSDLNDLYRRVINRNNRLKRLIELRAPDIIVRNEKRMLQESVDALFDNGRRGRVITGNNRRPLKSLSDMLKGKQGRFRQNLLGKRVDFSGRSVIVTGPELKLHQCGLPKKMALELFKPFIYSRLEAKGLSSTVKQAKKLVEKERPEVWDILDEVIREHPVLLNRAPTLHRLGIQAFEPILIEGKAIQLHPLVCSAFNADFDGDQMAVHVPLSLEAQLEARVLMMSTNNVLSPANGAPIIVPSQDMVLGIYYVTMMREGMKGEGMIFSNVDEVEHALAAGEVHLHAKIQARIKQIDENGNEVLKRYETTPGRIRVGAILPLNAKAPFELVNQLLRKKDVQVVIDTVYRYCGQKESVIFCDQIMTLGFREAFKAGISFGKDDMVVPESKWPIVGEVQDQVKEFEQQYLDGLITQGEKYNKVVDAWSKCNDRVTEAMMATISSKKFDENGAEKEPNSVYMMAHSGARGSVNQMKQLGGMRGLMAKPSGEIIETPIISNFKEGLTVLEYFNSTHGARKGLSDTALKTANSGYLTRRLVDVAQDCIIREHDCGTERAITASAAVNDGEVISPLSERVLGRTVAEDVLVPGEDEIIIRANEVIDERKADAIEAAGVQQVRIRSALTCESEDGICALCYGRDLARGTLVNIGEAVGIIAAQSIGEPGTQLTMRTFHIGGIAQGGQQSFQAASHEGIVQFRNENLLGNTAGDNVVMSRNMQLLVVDEHGQERASHKLFYGSKLFVKNGDKVIRGAKLFEWDPYTLPIIAEKGGTAKFVDLLSGISVRDETDDATGMTQKIVTDWRSAPKGNELKPEIIIMDASGEPVRNDQGNPVSYPMSVDAILSIEEGQEIQPGDVVARIPREGARTKDITGGLPRVAELFEARRPKDHAIIAEIDGYVRFGKDYKNKRRISIEAAEEGAPPVEYMVPKGKHIPVQEGDFVQKGDYIMDGNPAPHDILRIMGIEALADYLIDEVQDVYRLQGVKINDKHIEVIVRQMLQKIEILDSGETTLLKGEHVERDEFDEENAKIEARGGRPATGEPVLLGITKASLQTRSFISAASFQETTRVLTEAAVQGKRDKLVGLKENVIVGRLIPAGTGGATSRVRRIATERDAEVIEARRAEAEAAAALAAPEPTMGTTAPETMTESATADLPETNGEE</sequence>
<dbReference type="CDD" id="cd01609">
    <property type="entry name" value="RNAP_beta'_N"/>
    <property type="match status" value="1"/>
</dbReference>
<dbReference type="HAMAP" id="MF_01322">
    <property type="entry name" value="RNApol_bact_RpoC"/>
    <property type="match status" value="1"/>
</dbReference>
<dbReference type="InterPro" id="IPR044893">
    <property type="entry name" value="RNA_pol_Rpb1_clamp_domain"/>
</dbReference>
<dbReference type="Gene3D" id="1.10.132.30">
    <property type="match status" value="1"/>
</dbReference>
<dbReference type="NCBIfam" id="TIGR02386">
    <property type="entry name" value="rpoC_TIGR"/>
    <property type="match status" value="1"/>
</dbReference>
<dbReference type="Proteomes" id="UP000296374">
    <property type="component" value="Chromosome"/>
</dbReference>
<dbReference type="Gene3D" id="2.40.50.100">
    <property type="match status" value="3"/>
</dbReference>
<feature type="binding site" evidence="7">
    <location>
        <position position="467"/>
    </location>
    <ligand>
        <name>Mg(2+)</name>
        <dbReference type="ChEBI" id="CHEBI:18420"/>
    </ligand>
</feature>
<dbReference type="GO" id="GO:0000428">
    <property type="term" value="C:DNA-directed RNA polymerase complex"/>
    <property type="evidence" value="ECO:0007669"/>
    <property type="project" value="UniProtKB-KW"/>
</dbReference>
<dbReference type="PANTHER" id="PTHR19376:SF54">
    <property type="entry name" value="DNA-DIRECTED RNA POLYMERASE SUBUNIT BETA"/>
    <property type="match status" value="1"/>
</dbReference>
<keyword evidence="4 7" id="KW-0479">Metal-binding</keyword>
<evidence type="ECO:0000256" key="1">
    <source>
        <dbReference type="ARBA" id="ARBA00022478"/>
    </source>
</evidence>
<feature type="binding site" evidence="7">
    <location>
        <position position="87"/>
    </location>
    <ligand>
        <name>Zn(2+)</name>
        <dbReference type="ChEBI" id="CHEBI:29105"/>
        <label>1</label>
    </ligand>
</feature>
<evidence type="ECO:0000256" key="9">
    <source>
        <dbReference type="SAM" id="MobiDB-lite"/>
    </source>
</evidence>
<dbReference type="Pfam" id="PF04997">
    <property type="entry name" value="RNA_pol_Rpb1_1"/>
    <property type="match status" value="1"/>
</dbReference>
<dbReference type="InterPro" id="IPR045867">
    <property type="entry name" value="DNA-dir_RpoC_beta_prime"/>
</dbReference>
<comment type="similarity">
    <text evidence="7 8">Belongs to the RNA polymerase beta' chain family.</text>
</comment>
<dbReference type="Gene3D" id="1.10.1790.20">
    <property type="match status" value="1"/>
</dbReference>
<keyword evidence="2 7" id="KW-0808">Transferase</keyword>
<feature type="binding site" evidence="7">
    <location>
        <position position="811"/>
    </location>
    <ligand>
        <name>Zn(2+)</name>
        <dbReference type="ChEBI" id="CHEBI:29105"/>
        <label>2</label>
    </ligand>
</feature>